<reference evidence="1" key="1">
    <citation type="submission" date="2021-05" db="EMBL/GenBank/DDBJ databases">
        <authorList>
            <person name="Alioto T."/>
            <person name="Alioto T."/>
            <person name="Gomez Garrido J."/>
        </authorList>
    </citation>
    <scope>NUCLEOTIDE SEQUENCE</scope>
</reference>
<organism evidence="1">
    <name type="scientific">Culex pipiens</name>
    <name type="common">House mosquito</name>
    <dbReference type="NCBI Taxonomy" id="7175"/>
    <lineage>
        <taxon>Eukaryota</taxon>
        <taxon>Metazoa</taxon>
        <taxon>Ecdysozoa</taxon>
        <taxon>Arthropoda</taxon>
        <taxon>Hexapoda</taxon>
        <taxon>Insecta</taxon>
        <taxon>Pterygota</taxon>
        <taxon>Neoptera</taxon>
        <taxon>Endopterygota</taxon>
        <taxon>Diptera</taxon>
        <taxon>Nematocera</taxon>
        <taxon>Culicoidea</taxon>
        <taxon>Culicidae</taxon>
        <taxon>Culicinae</taxon>
        <taxon>Culicini</taxon>
        <taxon>Culex</taxon>
        <taxon>Culex</taxon>
    </lineage>
</organism>
<accession>A0A8D8G8P6</accession>
<sequence length="104" mass="12201">MRLVLSAVTLQLFSSLRIYVHIVSLSLLVFYNVRTQIQCFCNFMKKVESRSLSVTDDICRLEVFLCNIFIHANQRIDSSISRKTSEEFSEIFRKFIFVKISILI</sequence>
<name>A0A8D8G8P6_CULPI</name>
<dbReference type="EMBL" id="HBUE01136080">
    <property type="protein sequence ID" value="CAG6498585.1"/>
    <property type="molecule type" value="Transcribed_RNA"/>
</dbReference>
<dbReference type="AlphaFoldDB" id="A0A8D8G8P6"/>
<evidence type="ECO:0000313" key="1">
    <source>
        <dbReference type="EMBL" id="CAG6498585.1"/>
    </source>
</evidence>
<proteinExistence type="predicted"/>
<protein>
    <submittedName>
        <fullName evidence="1">(northern house mosquito) hypothetical protein</fullName>
    </submittedName>
</protein>